<feature type="transmembrane region" description="Helical" evidence="1">
    <location>
        <begin position="97"/>
        <end position="114"/>
    </location>
</feature>
<feature type="transmembrane region" description="Helical" evidence="1">
    <location>
        <begin position="228"/>
        <end position="246"/>
    </location>
</feature>
<evidence type="ECO:0000313" key="3">
    <source>
        <dbReference type="EMBL" id="GGD36108.1"/>
    </source>
</evidence>
<feature type="transmembrane region" description="Helical" evidence="1">
    <location>
        <begin position="194"/>
        <end position="216"/>
    </location>
</feature>
<feature type="transmembrane region" description="Helical" evidence="1">
    <location>
        <begin position="252"/>
        <end position="270"/>
    </location>
</feature>
<dbReference type="GO" id="GO:0016020">
    <property type="term" value="C:membrane"/>
    <property type="evidence" value="ECO:0007669"/>
    <property type="project" value="UniProtKB-SubCell"/>
</dbReference>
<evidence type="ECO:0000259" key="2">
    <source>
        <dbReference type="Pfam" id="PF14378"/>
    </source>
</evidence>
<dbReference type="Proteomes" id="UP000598997">
    <property type="component" value="Unassembled WGS sequence"/>
</dbReference>
<evidence type="ECO:0000256" key="1">
    <source>
        <dbReference type="SAM" id="Phobius"/>
    </source>
</evidence>
<dbReference type="AlphaFoldDB" id="A0A916Y9E9"/>
<reference evidence="3 4" key="1">
    <citation type="journal article" date="2014" name="Int. J. Syst. Evol. Microbiol.">
        <title>Complete genome sequence of Corynebacterium casei LMG S-19264T (=DSM 44701T), isolated from a smear-ripened cheese.</title>
        <authorList>
            <consortium name="US DOE Joint Genome Institute (JGI-PGF)"/>
            <person name="Walter F."/>
            <person name="Albersmeier A."/>
            <person name="Kalinowski J."/>
            <person name="Ruckert C."/>
        </authorList>
    </citation>
    <scope>NUCLEOTIDE SEQUENCE [LARGE SCALE GENOMIC DNA]</scope>
    <source>
        <strain evidence="3 4">CGMCC 1.15358</strain>
    </source>
</reference>
<accession>A0A916Y9E9</accession>
<proteinExistence type="predicted"/>
<dbReference type="Pfam" id="PF14378">
    <property type="entry name" value="PAP2_3"/>
    <property type="match status" value="1"/>
</dbReference>
<keyword evidence="1" id="KW-0472">Membrane</keyword>
<gene>
    <name evidence="3" type="ORF">GCM10010989_07780</name>
</gene>
<name>A0A916Y9E9_9SPHN</name>
<sequence length="292" mass="33502">MLFRLMRKGSKHPAATIKRLLRRDKWWLVRMVVLLVFVLMAGKCFSLLKGTIPLTLNFYADPALVDLERTLLGGNDAWVYTHAVFGSAFATEVIDRIYTLFFPISAAFYIWMIASWDTRLQLRGLLGCVFVWVVLGYGLATLLSSSGPVFYEYHYGRTDFMPLLDRLNAISAERHLMAPEIANWLIESMGKGEFGSGVSAMPSIHVGQAFLLYLVLRYRMGWKHWISWCALAFVTVTWIGSVHLAWHYMLDGFVSIVLISVAWHFIGRFVDYLWARDDLRPQADYTPVLFPQ</sequence>
<comment type="caution">
    <text evidence="3">The sequence shown here is derived from an EMBL/GenBank/DDBJ whole genome shotgun (WGS) entry which is preliminary data.</text>
</comment>
<protein>
    <submittedName>
        <fullName evidence="3">Membrane protein</fullName>
    </submittedName>
</protein>
<keyword evidence="1" id="KW-0812">Transmembrane</keyword>
<feature type="transmembrane region" description="Helical" evidence="1">
    <location>
        <begin position="126"/>
        <end position="151"/>
    </location>
</feature>
<organism evidence="3 4">
    <name type="scientific">Croceicoccus pelagius</name>
    <dbReference type="NCBI Taxonomy" id="1703341"/>
    <lineage>
        <taxon>Bacteria</taxon>
        <taxon>Pseudomonadati</taxon>
        <taxon>Pseudomonadota</taxon>
        <taxon>Alphaproteobacteria</taxon>
        <taxon>Sphingomonadales</taxon>
        <taxon>Erythrobacteraceae</taxon>
        <taxon>Croceicoccus</taxon>
    </lineage>
</organism>
<keyword evidence="4" id="KW-1185">Reference proteome</keyword>
<evidence type="ECO:0000313" key="4">
    <source>
        <dbReference type="Proteomes" id="UP000598997"/>
    </source>
</evidence>
<feature type="domain" description="Inositolphosphotransferase Aur1/Ipt1" evidence="2">
    <location>
        <begin position="63"/>
        <end position="263"/>
    </location>
</feature>
<keyword evidence="1" id="KW-1133">Transmembrane helix</keyword>
<feature type="transmembrane region" description="Helical" evidence="1">
    <location>
        <begin position="27"/>
        <end position="48"/>
    </location>
</feature>
<dbReference type="InterPro" id="IPR026841">
    <property type="entry name" value="Aur1/Ipt1"/>
</dbReference>
<dbReference type="EMBL" id="BMIO01000002">
    <property type="protein sequence ID" value="GGD36108.1"/>
    <property type="molecule type" value="Genomic_DNA"/>
</dbReference>